<evidence type="ECO:0000313" key="2">
    <source>
        <dbReference type="EMBL" id="OIV39376.1"/>
    </source>
</evidence>
<keyword evidence="1" id="KW-0812">Transmembrane</keyword>
<name>A0A1J7CCU9_9ACTN</name>
<feature type="transmembrane region" description="Helical" evidence="1">
    <location>
        <begin position="13"/>
        <end position="39"/>
    </location>
</feature>
<dbReference type="EMBL" id="MLCF01000002">
    <property type="protein sequence ID" value="OIV39376.1"/>
    <property type="molecule type" value="Genomic_DNA"/>
</dbReference>
<feature type="transmembrane region" description="Helical" evidence="1">
    <location>
        <begin position="51"/>
        <end position="72"/>
    </location>
</feature>
<accession>A0A1J7CCU9</accession>
<evidence type="ECO:0000256" key="1">
    <source>
        <dbReference type="SAM" id="Phobius"/>
    </source>
</evidence>
<dbReference type="AlphaFoldDB" id="A0A1J7CCU9"/>
<gene>
    <name evidence="2" type="ORF">BIV57_00595</name>
</gene>
<dbReference type="Proteomes" id="UP000243342">
    <property type="component" value="Unassembled WGS sequence"/>
</dbReference>
<comment type="caution">
    <text evidence="2">The sequence shown here is derived from an EMBL/GenBank/DDBJ whole genome shotgun (WGS) entry which is preliminary data.</text>
</comment>
<keyword evidence="3" id="KW-1185">Reference proteome</keyword>
<dbReference type="RefSeq" id="WP_071654578.1">
    <property type="nucleotide sequence ID" value="NZ_MLCF01000002.1"/>
</dbReference>
<keyword evidence="1" id="KW-1133">Transmembrane helix</keyword>
<keyword evidence="1" id="KW-0472">Membrane</keyword>
<dbReference type="STRING" id="1428644.BIV57_00595"/>
<reference evidence="2 3" key="1">
    <citation type="submission" date="2016-10" db="EMBL/GenBank/DDBJ databases">
        <title>Genome sequence of Streptomyces gilvigriseus MUSC 26.</title>
        <authorList>
            <person name="Lee L.-H."/>
            <person name="Ser H.-L."/>
        </authorList>
    </citation>
    <scope>NUCLEOTIDE SEQUENCE [LARGE SCALE GENOMIC DNA]</scope>
    <source>
        <strain evidence="2 3">MUSC 26</strain>
    </source>
</reference>
<organism evidence="2 3">
    <name type="scientific">Mangrovactinospora gilvigrisea</name>
    <dbReference type="NCBI Taxonomy" id="1428644"/>
    <lineage>
        <taxon>Bacteria</taxon>
        <taxon>Bacillati</taxon>
        <taxon>Actinomycetota</taxon>
        <taxon>Actinomycetes</taxon>
        <taxon>Kitasatosporales</taxon>
        <taxon>Streptomycetaceae</taxon>
        <taxon>Mangrovactinospora</taxon>
    </lineage>
</organism>
<evidence type="ECO:0000313" key="3">
    <source>
        <dbReference type="Proteomes" id="UP000243342"/>
    </source>
</evidence>
<feature type="transmembrane region" description="Helical" evidence="1">
    <location>
        <begin position="78"/>
        <end position="98"/>
    </location>
</feature>
<protein>
    <submittedName>
        <fullName evidence="2">Uncharacterized protein</fullName>
    </submittedName>
</protein>
<sequence>MNLLAVPPLLGPLAWWGLILLLVWEAARVLAVGFAALGAPGTGTFPSLRTAVLYWTLLVGPIPEALALAVYGDLHQGWILLATQILAIIASPIVWWYLGGCITTARDALYRARHGAAVSAAATGSGWSTMTGTSPGRSPSP</sequence>
<proteinExistence type="predicted"/>